<dbReference type="KEGG" id="gax:Pan161_54040"/>
<feature type="chain" id="PRO_5021995472" description="Carboxypeptidase regulatory-like domain-containing protein" evidence="2">
    <location>
        <begin position="21"/>
        <end position="139"/>
    </location>
</feature>
<dbReference type="AlphaFoldDB" id="A0A517VL27"/>
<proteinExistence type="predicted"/>
<dbReference type="RefSeq" id="WP_145231696.1">
    <property type="nucleotide sequence ID" value="NZ_CP036343.1"/>
</dbReference>
<evidence type="ECO:0000313" key="3">
    <source>
        <dbReference type="EMBL" id="QDT93721.1"/>
    </source>
</evidence>
<dbReference type="EMBL" id="CP036343">
    <property type="protein sequence ID" value="QDT93721.1"/>
    <property type="molecule type" value="Genomic_DNA"/>
</dbReference>
<dbReference type="Gene3D" id="2.60.40.10">
    <property type="entry name" value="Immunoglobulins"/>
    <property type="match status" value="1"/>
</dbReference>
<organism evidence="3 4">
    <name type="scientific">Gimesia algae</name>
    <dbReference type="NCBI Taxonomy" id="2527971"/>
    <lineage>
        <taxon>Bacteria</taxon>
        <taxon>Pseudomonadati</taxon>
        <taxon>Planctomycetota</taxon>
        <taxon>Planctomycetia</taxon>
        <taxon>Planctomycetales</taxon>
        <taxon>Planctomycetaceae</taxon>
        <taxon>Gimesia</taxon>
    </lineage>
</organism>
<sequence precursor="true">MKFLKSFEIVSLSIFTLFIAAGCGGGGGSDQPDLGTVTGVVTMDGQPLPNVVVTFSPENGRPSIARTDEAGNYELGYTAEAKGAVIGKHSVSISTPQENPTPPGQVYKDPVPAKYNSKTTLSADVKAGANTYDFQLESK</sequence>
<reference evidence="3 4" key="1">
    <citation type="submission" date="2019-02" db="EMBL/GenBank/DDBJ databases">
        <title>Deep-cultivation of Planctomycetes and their phenomic and genomic characterization uncovers novel biology.</title>
        <authorList>
            <person name="Wiegand S."/>
            <person name="Jogler M."/>
            <person name="Boedeker C."/>
            <person name="Pinto D."/>
            <person name="Vollmers J."/>
            <person name="Rivas-Marin E."/>
            <person name="Kohn T."/>
            <person name="Peeters S.H."/>
            <person name="Heuer A."/>
            <person name="Rast P."/>
            <person name="Oberbeckmann S."/>
            <person name="Bunk B."/>
            <person name="Jeske O."/>
            <person name="Meyerdierks A."/>
            <person name="Storesund J.E."/>
            <person name="Kallscheuer N."/>
            <person name="Luecker S."/>
            <person name="Lage O.M."/>
            <person name="Pohl T."/>
            <person name="Merkel B.J."/>
            <person name="Hornburger P."/>
            <person name="Mueller R.-W."/>
            <person name="Bruemmer F."/>
            <person name="Labrenz M."/>
            <person name="Spormann A.M."/>
            <person name="Op den Camp H."/>
            <person name="Overmann J."/>
            <person name="Amann R."/>
            <person name="Jetten M.S.M."/>
            <person name="Mascher T."/>
            <person name="Medema M.H."/>
            <person name="Devos D.P."/>
            <person name="Kaster A.-K."/>
            <person name="Ovreas L."/>
            <person name="Rohde M."/>
            <person name="Galperin M.Y."/>
            <person name="Jogler C."/>
        </authorList>
    </citation>
    <scope>NUCLEOTIDE SEQUENCE [LARGE SCALE GENOMIC DNA]</scope>
    <source>
        <strain evidence="3 4">Pan161</strain>
    </source>
</reference>
<dbReference type="InterPro" id="IPR008969">
    <property type="entry name" value="CarboxyPept-like_regulatory"/>
</dbReference>
<evidence type="ECO:0000256" key="1">
    <source>
        <dbReference type="SAM" id="MobiDB-lite"/>
    </source>
</evidence>
<protein>
    <recommendedName>
        <fullName evidence="5">Carboxypeptidase regulatory-like domain-containing protein</fullName>
    </recommendedName>
</protein>
<accession>A0A517VL27</accession>
<keyword evidence="4" id="KW-1185">Reference proteome</keyword>
<dbReference type="SUPFAM" id="SSF49464">
    <property type="entry name" value="Carboxypeptidase regulatory domain-like"/>
    <property type="match status" value="1"/>
</dbReference>
<gene>
    <name evidence="3" type="ORF">Pan161_54040</name>
</gene>
<keyword evidence="2" id="KW-0732">Signal</keyword>
<feature type="region of interest" description="Disordered" evidence="1">
    <location>
        <begin position="89"/>
        <end position="110"/>
    </location>
</feature>
<name>A0A517VL27_9PLAN</name>
<evidence type="ECO:0000313" key="4">
    <source>
        <dbReference type="Proteomes" id="UP000316855"/>
    </source>
</evidence>
<dbReference type="OrthoDB" id="286727at2"/>
<dbReference type="InterPro" id="IPR013783">
    <property type="entry name" value="Ig-like_fold"/>
</dbReference>
<feature type="signal peptide" evidence="2">
    <location>
        <begin position="1"/>
        <end position="20"/>
    </location>
</feature>
<dbReference type="Proteomes" id="UP000316855">
    <property type="component" value="Chromosome"/>
</dbReference>
<dbReference type="PROSITE" id="PS51257">
    <property type="entry name" value="PROKAR_LIPOPROTEIN"/>
    <property type="match status" value="1"/>
</dbReference>
<evidence type="ECO:0000256" key="2">
    <source>
        <dbReference type="SAM" id="SignalP"/>
    </source>
</evidence>
<evidence type="ECO:0008006" key="5">
    <source>
        <dbReference type="Google" id="ProtNLM"/>
    </source>
</evidence>